<dbReference type="FunFam" id="1.10.10.10:FF:000001">
    <property type="entry name" value="LysR family transcriptional regulator"/>
    <property type="match status" value="1"/>
</dbReference>
<dbReference type="Pfam" id="PF03466">
    <property type="entry name" value="LysR_substrate"/>
    <property type="match status" value="1"/>
</dbReference>
<evidence type="ECO:0000259" key="5">
    <source>
        <dbReference type="PROSITE" id="PS50931"/>
    </source>
</evidence>
<keyword evidence="4" id="KW-0804">Transcription</keyword>
<dbReference type="InterPro" id="IPR036388">
    <property type="entry name" value="WH-like_DNA-bd_sf"/>
</dbReference>
<evidence type="ECO:0000256" key="1">
    <source>
        <dbReference type="ARBA" id="ARBA00009437"/>
    </source>
</evidence>
<dbReference type="InterPro" id="IPR005119">
    <property type="entry name" value="LysR_subst-bd"/>
</dbReference>
<keyword evidence="2" id="KW-0805">Transcription regulation</keyword>
<dbReference type="SUPFAM" id="SSF46785">
    <property type="entry name" value="Winged helix' DNA-binding domain"/>
    <property type="match status" value="1"/>
</dbReference>
<reference evidence="6 7" key="1">
    <citation type="journal article" date="2017" name="Int. J. Syst. Evol. Microbiol.">
        <title>Arachidicoccus ginsenosidivorans sp. nov., with ginsenoside-converting activity isolated from ginseng cultivating soil.</title>
        <authorList>
            <person name="Siddiqi M.Z."/>
            <person name="Aslam Z."/>
            <person name="Im W.T."/>
        </authorList>
    </citation>
    <scope>NUCLEOTIDE SEQUENCE [LARGE SCALE GENOMIC DNA]</scope>
    <source>
        <strain evidence="6 7">Gsoil 809</strain>
    </source>
</reference>
<dbReference type="PROSITE" id="PS50931">
    <property type="entry name" value="HTH_LYSR"/>
    <property type="match status" value="1"/>
</dbReference>
<dbReference type="OrthoDB" id="9803735at2"/>
<dbReference type="GO" id="GO:0032993">
    <property type="term" value="C:protein-DNA complex"/>
    <property type="evidence" value="ECO:0007669"/>
    <property type="project" value="TreeGrafter"/>
</dbReference>
<dbReference type="SUPFAM" id="SSF53850">
    <property type="entry name" value="Periplasmic binding protein-like II"/>
    <property type="match status" value="1"/>
</dbReference>
<dbReference type="PRINTS" id="PR00039">
    <property type="entry name" value="HTHLYSR"/>
</dbReference>
<dbReference type="GO" id="GO:0003700">
    <property type="term" value="F:DNA-binding transcription factor activity"/>
    <property type="evidence" value="ECO:0007669"/>
    <property type="project" value="InterPro"/>
</dbReference>
<proteinExistence type="inferred from homology"/>
<dbReference type="PANTHER" id="PTHR30346">
    <property type="entry name" value="TRANSCRIPTIONAL DUAL REGULATOR HCAR-RELATED"/>
    <property type="match status" value="1"/>
</dbReference>
<keyword evidence="7" id="KW-1185">Reference proteome</keyword>
<dbReference type="CDD" id="cd08414">
    <property type="entry name" value="PBP2_LTTR_aromatics_like"/>
    <property type="match status" value="1"/>
</dbReference>
<keyword evidence="3" id="KW-0238">DNA-binding</keyword>
<accession>A0A5B8VQP8</accession>
<dbReference type="GO" id="GO:0003677">
    <property type="term" value="F:DNA binding"/>
    <property type="evidence" value="ECO:0007669"/>
    <property type="project" value="UniProtKB-KW"/>
</dbReference>
<organism evidence="6 7">
    <name type="scientific">Arachidicoccus ginsenosidivorans</name>
    <dbReference type="NCBI Taxonomy" id="496057"/>
    <lineage>
        <taxon>Bacteria</taxon>
        <taxon>Pseudomonadati</taxon>
        <taxon>Bacteroidota</taxon>
        <taxon>Chitinophagia</taxon>
        <taxon>Chitinophagales</taxon>
        <taxon>Chitinophagaceae</taxon>
        <taxon>Arachidicoccus</taxon>
    </lineage>
</organism>
<dbReference type="Gene3D" id="1.10.10.10">
    <property type="entry name" value="Winged helix-like DNA-binding domain superfamily/Winged helix DNA-binding domain"/>
    <property type="match status" value="1"/>
</dbReference>
<dbReference type="RefSeq" id="WP_146784608.1">
    <property type="nucleotide sequence ID" value="NZ_CP042434.1"/>
</dbReference>
<feature type="domain" description="HTH lysR-type" evidence="5">
    <location>
        <begin position="1"/>
        <end position="58"/>
    </location>
</feature>
<evidence type="ECO:0000256" key="3">
    <source>
        <dbReference type="ARBA" id="ARBA00023125"/>
    </source>
</evidence>
<dbReference type="InterPro" id="IPR000847">
    <property type="entry name" value="LysR_HTH_N"/>
</dbReference>
<dbReference type="KEGG" id="agi:FSB73_16410"/>
<dbReference type="Gene3D" id="3.40.190.10">
    <property type="entry name" value="Periplasmic binding protein-like II"/>
    <property type="match status" value="2"/>
</dbReference>
<dbReference type="Proteomes" id="UP000321291">
    <property type="component" value="Chromosome"/>
</dbReference>
<dbReference type="InterPro" id="IPR036390">
    <property type="entry name" value="WH_DNA-bd_sf"/>
</dbReference>
<dbReference type="AlphaFoldDB" id="A0A5B8VQP8"/>
<gene>
    <name evidence="6" type="ORF">FSB73_16410</name>
</gene>
<evidence type="ECO:0000313" key="6">
    <source>
        <dbReference type="EMBL" id="QEC73026.1"/>
    </source>
</evidence>
<dbReference type="Pfam" id="PF00126">
    <property type="entry name" value="HTH_1"/>
    <property type="match status" value="1"/>
</dbReference>
<dbReference type="EMBL" id="CP042434">
    <property type="protein sequence ID" value="QEC73026.1"/>
    <property type="molecule type" value="Genomic_DNA"/>
</dbReference>
<evidence type="ECO:0000256" key="2">
    <source>
        <dbReference type="ARBA" id="ARBA00023015"/>
    </source>
</evidence>
<comment type="similarity">
    <text evidence="1">Belongs to the LysR transcriptional regulatory family.</text>
</comment>
<protein>
    <submittedName>
        <fullName evidence="6">LysR family transcriptional regulator</fullName>
    </submittedName>
</protein>
<evidence type="ECO:0000256" key="4">
    <source>
        <dbReference type="ARBA" id="ARBA00023163"/>
    </source>
</evidence>
<dbReference type="PANTHER" id="PTHR30346:SF17">
    <property type="entry name" value="LYSR FAMILY TRANSCRIPTIONAL REGULATOR"/>
    <property type="match status" value="1"/>
</dbReference>
<evidence type="ECO:0000313" key="7">
    <source>
        <dbReference type="Proteomes" id="UP000321291"/>
    </source>
</evidence>
<sequence>MELRHLRYFQVLAEELHFGHAARRLFISQPPLSRQIKELEQELAVTLFLRDNKRVQLTDAGKYFLQEVHGIFNKLETAKVQAGRIHHALAGDIKIGYISSIDKKKLGELTRQIQLAHPFIKTQLFELPTAKQIQALEAGRLDVGIIRGPNPSAALTAEKLYEDGFCLAMPGKTALPNDISALEQLPFISYHVSAVPVYHAQMLAFAAQMGFTPQLRYECNNISSILELVHLGAGISIVPGAVKSQYDHLDIQFYTPALSTILTQVMLAAQRAQQHPAFEAIRALIIPLFGTQK</sequence>
<name>A0A5B8VQP8_9BACT</name>